<dbReference type="PANTHER" id="PTHR46564">
    <property type="entry name" value="TRANSPOSASE"/>
    <property type="match status" value="1"/>
</dbReference>
<reference evidence="2" key="1">
    <citation type="journal article" date="2011" name="Proc. Natl. Acad. Sci. U.S.A.">
        <title>Obligate biotrophy features unraveled by the genomic analysis of rust fungi.</title>
        <authorList>
            <person name="Duplessis S."/>
            <person name="Cuomo C.A."/>
            <person name="Lin Y.-C."/>
            <person name="Aerts A."/>
            <person name="Tisserant E."/>
            <person name="Veneault-Fourrey C."/>
            <person name="Joly D.L."/>
            <person name="Hacquard S."/>
            <person name="Amselem J."/>
            <person name="Cantarel B.L."/>
            <person name="Chiu R."/>
            <person name="Coutinho P.M."/>
            <person name="Feau N."/>
            <person name="Field M."/>
            <person name="Frey P."/>
            <person name="Gelhaye E."/>
            <person name="Goldberg J."/>
            <person name="Grabherr M.G."/>
            <person name="Kodira C.D."/>
            <person name="Kohler A."/>
            <person name="Kuees U."/>
            <person name="Lindquist E.A."/>
            <person name="Lucas S.M."/>
            <person name="Mago R."/>
            <person name="Mauceli E."/>
            <person name="Morin E."/>
            <person name="Murat C."/>
            <person name="Pangilinan J.L."/>
            <person name="Park R."/>
            <person name="Pearson M."/>
            <person name="Quesneville H."/>
            <person name="Rouhier N."/>
            <person name="Sakthikumar S."/>
            <person name="Salamov A.A."/>
            <person name="Schmutz J."/>
            <person name="Selles B."/>
            <person name="Shapiro H."/>
            <person name="Tanguay P."/>
            <person name="Tuskan G.A."/>
            <person name="Henrissat B."/>
            <person name="Van de Peer Y."/>
            <person name="Rouze P."/>
            <person name="Ellis J.G."/>
            <person name="Dodds P.N."/>
            <person name="Schein J.E."/>
            <person name="Zhong S."/>
            <person name="Hamelin R.C."/>
            <person name="Grigoriev I.V."/>
            <person name="Szabo L.J."/>
            <person name="Martin F."/>
        </authorList>
    </citation>
    <scope>NUCLEOTIDE SEQUENCE [LARGE SCALE GENOMIC DNA]</scope>
    <source>
        <strain evidence="2">98AG31 / pathotype 3-4-7</strain>
    </source>
</reference>
<dbReference type="VEuPathDB" id="FungiDB:MELLADRAFT_58205"/>
<dbReference type="EMBL" id="GL883202">
    <property type="protein sequence ID" value="EGF97748.1"/>
    <property type="molecule type" value="Genomic_DNA"/>
</dbReference>
<gene>
    <name evidence="1" type="ORF">MELLADRAFT_58205</name>
</gene>
<dbReference type="Proteomes" id="UP000001072">
    <property type="component" value="Unassembled WGS sequence"/>
</dbReference>
<proteinExistence type="predicted"/>
<evidence type="ECO:0000313" key="2">
    <source>
        <dbReference type="Proteomes" id="UP000001072"/>
    </source>
</evidence>
<name>F4SC81_MELLP</name>
<organism evidence="2">
    <name type="scientific">Melampsora larici-populina (strain 98AG31 / pathotype 3-4-7)</name>
    <name type="common">Poplar leaf rust fungus</name>
    <dbReference type="NCBI Taxonomy" id="747676"/>
    <lineage>
        <taxon>Eukaryota</taxon>
        <taxon>Fungi</taxon>
        <taxon>Dikarya</taxon>
        <taxon>Basidiomycota</taxon>
        <taxon>Pucciniomycotina</taxon>
        <taxon>Pucciniomycetes</taxon>
        <taxon>Pucciniales</taxon>
        <taxon>Melampsoraceae</taxon>
        <taxon>Melampsora</taxon>
    </lineage>
</organism>
<dbReference type="KEGG" id="mlr:MELLADRAFT_58205"/>
<protein>
    <submittedName>
        <fullName evidence="1">Uncharacterized protein</fullName>
    </submittedName>
</protein>
<dbReference type="OrthoDB" id="2506496at2759"/>
<accession>F4SC81</accession>
<dbReference type="RefSeq" id="XP_007418997.1">
    <property type="nucleotide sequence ID" value="XM_007418935.1"/>
</dbReference>
<dbReference type="SUPFAM" id="SSF46689">
    <property type="entry name" value="Homeodomain-like"/>
    <property type="match status" value="1"/>
</dbReference>
<dbReference type="InParanoid" id="F4SC81"/>
<keyword evidence="2" id="KW-1185">Reference proteome</keyword>
<dbReference type="HOGENOM" id="CLU_056788_1_7_1"/>
<dbReference type="PANTHER" id="PTHR46564:SF1">
    <property type="entry name" value="TRANSPOSASE"/>
    <property type="match status" value="1"/>
</dbReference>
<dbReference type="AlphaFoldDB" id="F4SC81"/>
<sequence length="172" mass="19326">MGYIYHSPQIKWLVVRHALNGLTRDQIEEEIGIDVSSDSIRRWVSLFHTTGAVISDPAFNLTPGCDTKLTEAGRCCAIQLLEVDPTLILDEIARGIKQQTGIEISKSVLAIDLRDRLDLTRKVACTVHPNRSDEIHAQFIYNMGKISAECLIFTGKPISSLFCLGRFMYKNF</sequence>
<dbReference type="InterPro" id="IPR009057">
    <property type="entry name" value="Homeodomain-like_sf"/>
</dbReference>
<evidence type="ECO:0000313" key="1">
    <source>
        <dbReference type="EMBL" id="EGF97748.1"/>
    </source>
</evidence>
<dbReference type="GeneID" id="18929153"/>